<gene>
    <name evidence="1" type="ORF">AVEN_150504_1</name>
</gene>
<evidence type="ECO:0000313" key="1">
    <source>
        <dbReference type="EMBL" id="GBN31035.1"/>
    </source>
</evidence>
<organism evidence="1 2">
    <name type="scientific">Araneus ventricosus</name>
    <name type="common">Orbweaver spider</name>
    <name type="synonym">Epeira ventricosa</name>
    <dbReference type="NCBI Taxonomy" id="182803"/>
    <lineage>
        <taxon>Eukaryota</taxon>
        <taxon>Metazoa</taxon>
        <taxon>Ecdysozoa</taxon>
        <taxon>Arthropoda</taxon>
        <taxon>Chelicerata</taxon>
        <taxon>Arachnida</taxon>
        <taxon>Araneae</taxon>
        <taxon>Araneomorphae</taxon>
        <taxon>Entelegynae</taxon>
        <taxon>Araneoidea</taxon>
        <taxon>Araneidae</taxon>
        <taxon>Araneus</taxon>
    </lineage>
</organism>
<dbReference type="EMBL" id="BGPR01284170">
    <property type="protein sequence ID" value="GBN31035.1"/>
    <property type="molecule type" value="Genomic_DNA"/>
</dbReference>
<reference evidence="1 2" key="1">
    <citation type="journal article" date="2019" name="Sci. Rep.">
        <title>Orb-weaving spider Araneus ventricosus genome elucidates the spidroin gene catalogue.</title>
        <authorList>
            <person name="Kono N."/>
            <person name="Nakamura H."/>
            <person name="Ohtoshi R."/>
            <person name="Moran D.A.P."/>
            <person name="Shinohara A."/>
            <person name="Yoshida Y."/>
            <person name="Fujiwara M."/>
            <person name="Mori M."/>
            <person name="Tomita M."/>
            <person name="Arakawa K."/>
        </authorList>
    </citation>
    <scope>NUCLEOTIDE SEQUENCE [LARGE SCALE GENOMIC DNA]</scope>
</reference>
<dbReference type="Proteomes" id="UP000499080">
    <property type="component" value="Unassembled WGS sequence"/>
</dbReference>
<sequence length="106" mass="12102">MFTKDMAISISFISPPPVHSPLEDIGECSRSIWTINTSFISPQAVLRPLDDIGECSRKTWTINTSFISPPRVLGLLEDVFYAHEVHERKNLVCFTYTNAQPIGRYW</sequence>
<accession>A0A4Y2MVD6</accession>
<name>A0A4Y2MVD6_ARAVE</name>
<keyword evidence="2" id="KW-1185">Reference proteome</keyword>
<dbReference type="AlphaFoldDB" id="A0A4Y2MVD6"/>
<proteinExistence type="predicted"/>
<comment type="caution">
    <text evidence="1">The sequence shown here is derived from an EMBL/GenBank/DDBJ whole genome shotgun (WGS) entry which is preliminary data.</text>
</comment>
<evidence type="ECO:0000313" key="2">
    <source>
        <dbReference type="Proteomes" id="UP000499080"/>
    </source>
</evidence>
<protein>
    <submittedName>
        <fullName evidence="1">Uncharacterized protein</fullName>
    </submittedName>
</protein>